<dbReference type="Gene3D" id="3.40.50.300">
    <property type="entry name" value="P-loop containing nucleotide triphosphate hydrolases"/>
    <property type="match status" value="2"/>
</dbReference>
<dbReference type="InterPro" id="IPR050107">
    <property type="entry name" value="ABC_carbohydrate_import_ATPase"/>
</dbReference>
<dbReference type="InterPro" id="IPR003593">
    <property type="entry name" value="AAA+_ATPase"/>
</dbReference>
<dbReference type="RefSeq" id="WP_089250974.1">
    <property type="nucleotide sequence ID" value="NZ_FZPH01000007.1"/>
</dbReference>
<dbReference type="InterPro" id="IPR027417">
    <property type="entry name" value="P-loop_NTPase"/>
</dbReference>
<feature type="domain" description="ABC transporter" evidence="5">
    <location>
        <begin position="12"/>
        <end position="246"/>
    </location>
</feature>
<dbReference type="SUPFAM" id="SSF52540">
    <property type="entry name" value="P-loop containing nucleoside triphosphate hydrolases"/>
    <property type="match status" value="2"/>
</dbReference>
<keyword evidence="1" id="KW-0813">Transport</keyword>
<evidence type="ECO:0000256" key="1">
    <source>
        <dbReference type="ARBA" id="ARBA00022448"/>
    </source>
</evidence>
<feature type="domain" description="ABC transporter" evidence="5">
    <location>
        <begin position="256"/>
        <end position="503"/>
    </location>
</feature>
<dbReference type="CDD" id="cd03216">
    <property type="entry name" value="ABC_Carb_Monos_I"/>
    <property type="match status" value="1"/>
</dbReference>
<evidence type="ECO:0000256" key="4">
    <source>
        <dbReference type="ARBA" id="ARBA00022840"/>
    </source>
</evidence>
<dbReference type="Pfam" id="PF00005">
    <property type="entry name" value="ABC_tran"/>
    <property type="match status" value="2"/>
</dbReference>
<reference evidence="6 7" key="1">
    <citation type="submission" date="2017-06" db="EMBL/GenBank/DDBJ databases">
        <authorList>
            <person name="Kim H.J."/>
            <person name="Triplett B.A."/>
        </authorList>
    </citation>
    <scope>NUCLEOTIDE SEQUENCE [LARGE SCALE GENOMIC DNA]</scope>
    <source>
        <strain evidence="6 7">CGMCC 4.5593</strain>
    </source>
</reference>
<evidence type="ECO:0000313" key="7">
    <source>
        <dbReference type="Proteomes" id="UP000198362"/>
    </source>
</evidence>
<accession>A0A239N604</accession>
<evidence type="ECO:0000256" key="3">
    <source>
        <dbReference type="ARBA" id="ARBA00022741"/>
    </source>
</evidence>
<dbReference type="Proteomes" id="UP000198362">
    <property type="component" value="Unassembled WGS sequence"/>
</dbReference>
<evidence type="ECO:0000313" key="6">
    <source>
        <dbReference type="EMBL" id="SNT50437.1"/>
    </source>
</evidence>
<gene>
    <name evidence="6" type="ORF">SAMN05421812_107316</name>
</gene>
<dbReference type="InterPro" id="IPR003439">
    <property type="entry name" value="ABC_transporter-like_ATP-bd"/>
</dbReference>
<dbReference type="PANTHER" id="PTHR43790">
    <property type="entry name" value="CARBOHYDRATE TRANSPORT ATP-BINDING PROTEIN MG119-RELATED"/>
    <property type="match status" value="1"/>
</dbReference>
<dbReference type="InterPro" id="IPR017871">
    <property type="entry name" value="ABC_transporter-like_CS"/>
</dbReference>
<dbReference type="PROSITE" id="PS50893">
    <property type="entry name" value="ABC_TRANSPORTER_2"/>
    <property type="match status" value="2"/>
</dbReference>
<sequence length="517" mass="54980">MSSDPGGIPPILDVRDVHKVYRTGTHALRGVSMRVRPGTVHGLIGANGAGKSTLIKILSGAQTVSDGEIAWRGSVTEWTSPSQALADGLAAVYQHMPLVPSLSVLDNVFLGHTGSLRWDRARRTRELAELCDRVGYPLDGDDLVGDLSIGARQMVAILQALARGPALVLLDEPTAALSPSEREILFASVRRLRDTGTTFIYVSHFLDEVLDLTDHLTVLRDGLVVLDAPTASTDEAALITAIVGSRLAAFEAEAPVAARSLGEVVLAVEDLASGTAFGPLSFDVRAGEVVGVAGLLGSGRTELLQALYGADRAATGSVTVNGRGRPRGPQQAVRRGMALVPEDRARQGFLADWEIWRNISLPDLPRLSWRRMFPHAAREREQARQAVDDLGIKTQTIDSKVGDLSGGNAQKVVFAKWLYGNASIFLLDEPTAGVDVGAKSDILHLIRRLAARGAAVLIVTSEFEELIGSCDRILVLRRGALVADLASAETDVHEVTAIASGFGSHGDHPLGRKAAVS</sequence>
<keyword evidence="7" id="KW-1185">Reference proteome</keyword>
<evidence type="ECO:0000256" key="2">
    <source>
        <dbReference type="ARBA" id="ARBA00022737"/>
    </source>
</evidence>
<dbReference type="PANTHER" id="PTHR43790:SF9">
    <property type="entry name" value="GALACTOFURANOSE TRANSPORTER ATP-BINDING PROTEIN YTFR"/>
    <property type="match status" value="1"/>
</dbReference>
<dbReference type="SMART" id="SM00382">
    <property type="entry name" value="AAA"/>
    <property type="match status" value="2"/>
</dbReference>
<evidence type="ECO:0000259" key="5">
    <source>
        <dbReference type="PROSITE" id="PS50893"/>
    </source>
</evidence>
<dbReference type="GO" id="GO:0016887">
    <property type="term" value="F:ATP hydrolysis activity"/>
    <property type="evidence" value="ECO:0007669"/>
    <property type="project" value="InterPro"/>
</dbReference>
<dbReference type="AlphaFoldDB" id="A0A239N604"/>
<dbReference type="OrthoDB" id="3311037at2"/>
<keyword evidence="3" id="KW-0547">Nucleotide-binding</keyword>
<keyword evidence="2" id="KW-0677">Repeat</keyword>
<dbReference type="CDD" id="cd03215">
    <property type="entry name" value="ABC_Carb_Monos_II"/>
    <property type="match status" value="1"/>
</dbReference>
<organism evidence="6 7">
    <name type="scientific">Asanoa hainanensis</name>
    <dbReference type="NCBI Taxonomy" id="560556"/>
    <lineage>
        <taxon>Bacteria</taxon>
        <taxon>Bacillati</taxon>
        <taxon>Actinomycetota</taxon>
        <taxon>Actinomycetes</taxon>
        <taxon>Micromonosporales</taxon>
        <taxon>Micromonosporaceae</taxon>
        <taxon>Asanoa</taxon>
    </lineage>
</organism>
<keyword evidence="4 6" id="KW-0067">ATP-binding</keyword>
<proteinExistence type="predicted"/>
<protein>
    <submittedName>
        <fullName evidence="6">Ribose transport system ATP-binding protein</fullName>
    </submittedName>
</protein>
<dbReference type="GO" id="GO:0005524">
    <property type="term" value="F:ATP binding"/>
    <property type="evidence" value="ECO:0007669"/>
    <property type="project" value="UniProtKB-KW"/>
</dbReference>
<name>A0A239N604_9ACTN</name>
<dbReference type="PROSITE" id="PS00211">
    <property type="entry name" value="ABC_TRANSPORTER_1"/>
    <property type="match status" value="1"/>
</dbReference>
<dbReference type="EMBL" id="FZPH01000007">
    <property type="protein sequence ID" value="SNT50437.1"/>
    <property type="molecule type" value="Genomic_DNA"/>
</dbReference>